<dbReference type="Proteomes" id="UP001460270">
    <property type="component" value="Unassembled WGS sequence"/>
</dbReference>
<gene>
    <name evidence="1" type="ORF">WMY93_008961</name>
</gene>
<reference evidence="2" key="1">
    <citation type="submission" date="2024-04" db="EMBL/GenBank/DDBJ databases">
        <title>Salinicola lusitanus LLJ914,a marine bacterium isolated from the Okinawa Trough.</title>
        <authorList>
            <person name="Li J."/>
        </authorList>
    </citation>
    <scope>NUCLEOTIDE SEQUENCE [LARGE SCALE GENOMIC DNA]</scope>
</reference>
<dbReference type="EMBL" id="JBBPFD010000006">
    <property type="protein sequence ID" value="KAK7922059.1"/>
    <property type="molecule type" value="Genomic_DNA"/>
</dbReference>
<comment type="caution">
    <text evidence="1">The sequence shown here is derived from an EMBL/GenBank/DDBJ whole genome shotgun (WGS) entry which is preliminary data.</text>
</comment>
<evidence type="ECO:0000313" key="1">
    <source>
        <dbReference type="EMBL" id="KAK7922059.1"/>
    </source>
</evidence>
<protein>
    <submittedName>
        <fullName evidence="1">Uncharacterized protein</fullName>
    </submittedName>
</protein>
<sequence>MFCQSSFREKAETDDELREQLQKASVSATGLARSSRHDIITFLPRRESSNEAVNVFIRPGEQTGADTEQAPRFWPFCTKTSQKHHENMTFRRTPQNQPTDRALSEKRLTVNSPQENVFVSEQQTTSLPLTAETHRDWDIITPLLSSSCPAADVLLASLQPEPRVILMCRSDQCVTRLCVAAWYSPFS</sequence>
<organism evidence="1 2">
    <name type="scientific">Mugilogobius chulae</name>
    <name type="common">yellowstripe goby</name>
    <dbReference type="NCBI Taxonomy" id="88201"/>
    <lineage>
        <taxon>Eukaryota</taxon>
        <taxon>Metazoa</taxon>
        <taxon>Chordata</taxon>
        <taxon>Craniata</taxon>
        <taxon>Vertebrata</taxon>
        <taxon>Euteleostomi</taxon>
        <taxon>Actinopterygii</taxon>
        <taxon>Neopterygii</taxon>
        <taxon>Teleostei</taxon>
        <taxon>Neoteleostei</taxon>
        <taxon>Acanthomorphata</taxon>
        <taxon>Gobiaria</taxon>
        <taxon>Gobiiformes</taxon>
        <taxon>Gobioidei</taxon>
        <taxon>Gobiidae</taxon>
        <taxon>Gobionellinae</taxon>
        <taxon>Mugilogobius</taxon>
    </lineage>
</organism>
<keyword evidence="2" id="KW-1185">Reference proteome</keyword>
<dbReference type="AlphaFoldDB" id="A0AAW0PGM1"/>
<name>A0AAW0PGM1_9GOBI</name>
<proteinExistence type="predicted"/>
<accession>A0AAW0PGM1</accession>
<evidence type="ECO:0000313" key="2">
    <source>
        <dbReference type="Proteomes" id="UP001460270"/>
    </source>
</evidence>